<dbReference type="GO" id="GO:0016740">
    <property type="term" value="F:transferase activity"/>
    <property type="evidence" value="ECO:0007669"/>
    <property type="project" value="UniProtKB-KW"/>
</dbReference>
<gene>
    <name evidence="2" type="ORF">IOD40_14110</name>
</gene>
<accession>A0ABS0SER8</accession>
<dbReference type="RefSeq" id="WP_198477276.1">
    <property type="nucleotide sequence ID" value="NZ_JADGMQ010000010.1"/>
</dbReference>
<dbReference type="SUPFAM" id="SSF89796">
    <property type="entry name" value="CoA-transferase family III (CaiB/BaiF)"/>
    <property type="match status" value="1"/>
</dbReference>
<sequence length="388" mass="42155">MAQPLAGVRIADFSHVIAGPLATHFLCLLGAEVIKIEPPTGDVLRNYTQRKELRGMAEPFIGANAGKKSIVLDLKSQEGQAAARKLIASSDILVENFRPGVIDRLGLGYESLKDENPSLIFCSISGYGQSGPMRDYPAIDQIIQSVSGLMGLSGEPDSAPMRVGFPIVDTYSALLAAFAIQSAYIQRERDPERRGQYIDMSMLDASIVMMASVFNPLMISDQEPRRTGNRGFSLAPTADTFDTAEGAITIGAVQQNQYERLCNALERGDLLLDPRFATPDARMAHDVELQAELVGAFKSKTAMEWEEILALAGVPAGAVRPVRQVLDLPQIADRGLMLDVDVPHQDLKKATILNAGFRFERDGPGVSAPPPKLGEHTDEILRELEGRT</sequence>
<evidence type="ECO:0000313" key="2">
    <source>
        <dbReference type="EMBL" id="MBI1621792.1"/>
    </source>
</evidence>
<organism evidence="2 3">
    <name type="scientific">Aquamicrobium zhengzhouense</name>
    <dbReference type="NCBI Taxonomy" id="2781738"/>
    <lineage>
        <taxon>Bacteria</taxon>
        <taxon>Pseudomonadati</taxon>
        <taxon>Pseudomonadota</taxon>
        <taxon>Alphaproteobacteria</taxon>
        <taxon>Hyphomicrobiales</taxon>
        <taxon>Phyllobacteriaceae</taxon>
        <taxon>Aquamicrobium</taxon>
    </lineage>
</organism>
<dbReference type="EMBL" id="JADGMQ010000010">
    <property type="protein sequence ID" value="MBI1621792.1"/>
    <property type="molecule type" value="Genomic_DNA"/>
</dbReference>
<evidence type="ECO:0000256" key="1">
    <source>
        <dbReference type="ARBA" id="ARBA00022679"/>
    </source>
</evidence>
<protein>
    <submittedName>
        <fullName evidence="2">CoA transferase</fullName>
    </submittedName>
</protein>
<keyword evidence="1 2" id="KW-0808">Transferase</keyword>
<proteinExistence type="predicted"/>
<dbReference type="PANTHER" id="PTHR48207">
    <property type="entry name" value="SUCCINATE--HYDROXYMETHYLGLUTARATE COA-TRANSFERASE"/>
    <property type="match status" value="1"/>
</dbReference>
<comment type="caution">
    <text evidence="2">The sequence shown here is derived from an EMBL/GenBank/DDBJ whole genome shotgun (WGS) entry which is preliminary data.</text>
</comment>
<evidence type="ECO:0000313" key="3">
    <source>
        <dbReference type="Proteomes" id="UP000601789"/>
    </source>
</evidence>
<name>A0ABS0SER8_9HYPH</name>
<keyword evidence="3" id="KW-1185">Reference proteome</keyword>
<dbReference type="PANTHER" id="PTHR48207:SF3">
    <property type="entry name" value="SUCCINATE--HYDROXYMETHYLGLUTARATE COA-TRANSFERASE"/>
    <property type="match status" value="1"/>
</dbReference>
<dbReference type="InterPro" id="IPR023606">
    <property type="entry name" value="CoA-Trfase_III_dom_1_sf"/>
</dbReference>
<dbReference type="Pfam" id="PF02515">
    <property type="entry name" value="CoA_transf_3"/>
    <property type="match status" value="1"/>
</dbReference>
<dbReference type="Proteomes" id="UP000601789">
    <property type="component" value="Unassembled WGS sequence"/>
</dbReference>
<dbReference type="InterPro" id="IPR044855">
    <property type="entry name" value="CoA-Trfase_III_dom3_sf"/>
</dbReference>
<dbReference type="InterPro" id="IPR050483">
    <property type="entry name" value="CoA-transferase_III_domain"/>
</dbReference>
<dbReference type="InterPro" id="IPR003673">
    <property type="entry name" value="CoA-Trfase_fam_III"/>
</dbReference>
<dbReference type="Gene3D" id="3.30.1540.10">
    <property type="entry name" value="formyl-coa transferase, domain 3"/>
    <property type="match status" value="1"/>
</dbReference>
<dbReference type="Gene3D" id="3.40.50.10540">
    <property type="entry name" value="Crotonobetainyl-coa:carnitine coa-transferase, domain 1"/>
    <property type="match status" value="1"/>
</dbReference>
<reference evidence="2 3" key="1">
    <citation type="submission" date="2020-10" db="EMBL/GenBank/DDBJ databases">
        <title>Aquamicrobium zhengzhouensis sp. nov., a exopolysaccharide producing bacterium isolated from farmland soil.</title>
        <authorList>
            <person name="Wang X."/>
        </authorList>
    </citation>
    <scope>NUCLEOTIDE SEQUENCE [LARGE SCALE GENOMIC DNA]</scope>
    <source>
        <strain evidence="3">cd-1</strain>
    </source>
</reference>